<feature type="region of interest" description="Disordered" evidence="1">
    <location>
        <begin position="1"/>
        <end position="55"/>
    </location>
</feature>
<keyword evidence="3" id="KW-1185">Reference proteome</keyword>
<comment type="caution">
    <text evidence="2">The sequence shown here is derived from an EMBL/GenBank/DDBJ whole genome shotgun (WGS) entry which is preliminary data.</text>
</comment>
<dbReference type="Proteomes" id="UP000237340">
    <property type="component" value="Unassembled WGS sequence"/>
</dbReference>
<evidence type="ECO:0000313" key="3">
    <source>
        <dbReference type="Proteomes" id="UP000237340"/>
    </source>
</evidence>
<proteinExistence type="predicted"/>
<name>A0A2S3ZCB3_9MICO</name>
<evidence type="ECO:0000256" key="1">
    <source>
        <dbReference type="SAM" id="MobiDB-lite"/>
    </source>
</evidence>
<dbReference type="EMBL" id="PPXD01000022">
    <property type="protein sequence ID" value="POH63867.1"/>
    <property type="molecule type" value="Genomic_DNA"/>
</dbReference>
<sequence>MIAASRSGLRGRSAKMSRSSAAVAGWSDAVPATPCPRHTRVSPMRSSTRTEAGLPARTRAVTGYAEACAAARATVAASVASPIPQLAGVSR</sequence>
<gene>
    <name evidence="2" type="ORF">C3B61_13845</name>
</gene>
<dbReference type="AlphaFoldDB" id="A0A2S3ZCB3"/>
<organism evidence="2 3">
    <name type="scientific">Cryobacterium zongtaii</name>
    <dbReference type="NCBI Taxonomy" id="1259217"/>
    <lineage>
        <taxon>Bacteria</taxon>
        <taxon>Bacillati</taxon>
        <taxon>Actinomycetota</taxon>
        <taxon>Actinomycetes</taxon>
        <taxon>Micrococcales</taxon>
        <taxon>Microbacteriaceae</taxon>
        <taxon>Cryobacterium</taxon>
    </lineage>
</organism>
<evidence type="ECO:0000313" key="2">
    <source>
        <dbReference type="EMBL" id="POH63867.1"/>
    </source>
</evidence>
<protein>
    <submittedName>
        <fullName evidence="2">Uncharacterized protein</fullName>
    </submittedName>
</protein>
<accession>A0A2S3ZCB3</accession>
<reference evidence="2 3" key="1">
    <citation type="submission" date="2018-01" db="EMBL/GenBank/DDBJ databases">
        <title>Cryobacterium sp. nov., from glaciers in China.</title>
        <authorList>
            <person name="Liu Q."/>
            <person name="Xin Y.-H."/>
        </authorList>
    </citation>
    <scope>NUCLEOTIDE SEQUENCE [LARGE SCALE GENOMIC DNA]</scope>
    <source>
        <strain evidence="2 3">TMN-42</strain>
    </source>
</reference>